<dbReference type="PANTHER" id="PTHR33504:SF2">
    <property type="entry name" value="PROTEIN MFI"/>
    <property type="match status" value="1"/>
</dbReference>
<dbReference type="OMA" id="KMDFHYS"/>
<name>A0A087XNW2_POEFO</name>
<dbReference type="Proteomes" id="UP000028760">
    <property type="component" value="Unassembled WGS sequence"/>
</dbReference>
<dbReference type="EMBL" id="AYCK01011426">
    <property type="status" value="NOT_ANNOTATED_CDS"/>
    <property type="molecule type" value="Genomic_DNA"/>
</dbReference>
<reference evidence="1" key="3">
    <citation type="submission" date="2025-09" db="UniProtKB">
        <authorList>
            <consortium name="Ensembl"/>
        </authorList>
    </citation>
    <scope>IDENTIFICATION</scope>
</reference>
<keyword evidence="2" id="KW-1185">Reference proteome</keyword>
<reference evidence="2" key="1">
    <citation type="submission" date="2013-10" db="EMBL/GenBank/DDBJ databases">
        <authorList>
            <person name="Schartl M."/>
            <person name="Warren W."/>
        </authorList>
    </citation>
    <scope>NUCLEOTIDE SEQUENCE [LARGE SCALE GENOMIC DNA]</scope>
    <source>
        <strain evidence="2">female</strain>
    </source>
</reference>
<dbReference type="Ensembl" id="ENSPFOT00000007477.1">
    <property type="protein sequence ID" value="ENSPFOP00000007465.1"/>
    <property type="gene ID" value="ENSPFOG00000007515.1"/>
</dbReference>
<dbReference type="PROSITE" id="PS50096">
    <property type="entry name" value="IQ"/>
    <property type="match status" value="1"/>
</dbReference>
<proteinExistence type="predicted"/>
<reference evidence="1" key="2">
    <citation type="submission" date="2025-08" db="UniProtKB">
        <authorList>
            <consortium name="Ensembl"/>
        </authorList>
    </citation>
    <scope>IDENTIFICATION</scope>
</reference>
<sequence length="301" mass="36086">ATTSFQKLEDESSPQDKAAKIIQRTWRRYVCKEVFRHVQKMISQCYQQDPRSLLRTVNPREAELLDPAAGVFIRFRLGGVNFPPQVYYKIFTYRPIVDICASSPKDYNHLFRMRYLTEERDPTLNATDRTGWYRRVENNNWRLFCCKLLTKEEPIDNFVVKKIDFNPSKMQRKEDVRRWRKRRKIEWLRRMYQEGREETLEEQSDQSDLLTVARKSAKDMMSSIEDRGEDEILDWELDELLAWTSSLNFEEYMEEWQQLACSHTSEISKGLPFHHTAFVINLFCKYTGMYFKLILQNIIAN</sequence>
<protein>
    <submittedName>
        <fullName evidence="1">Uncharacterized protein</fullName>
    </submittedName>
</protein>
<dbReference type="eggNOG" id="ENOG502QSTG">
    <property type="taxonomic scope" value="Eukaryota"/>
</dbReference>
<evidence type="ECO:0000313" key="1">
    <source>
        <dbReference type="Ensembl" id="ENSPFOP00000007465.1"/>
    </source>
</evidence>
<evidence type="ECO:0000313" key="2">
    <source>
        <dbReference type="Proteomes" id="UP000028760"/>
    </source>
</evidence>
<organism evidence="1 2">
    <name type="scientific">Poecilia formosa</name>
    <name type="common">Amazon molly</name>
    <name type="synonym">Limia formosa</name>
    <dbReference type="NCBI Taxonomy" id="48698"/>
    <lineage>
        <taxon>Eukaryota</taxon>
        <taxon>Metazoa</taxon>
        <taxon>Chordata</taxon>
        <taxon>Craniata</taxon>
        <taxon>Vertebrata</taxon>
        <taxon>Euteleostomi</taxon>
        <taxon>Actinopterygii</taxon>
        <taxon>Neopterygii</taxon>
        <taxon>Teleostei</taxon>
        <taxon>Neoteleostei</taxon>
        <taxon>Acanthomorphata</taxon>
        <taxon>Ovalentaria</taxon>
        <taxon>Atherinomorphae</taxon>
        <taxon>Cyprinodontiformes</taxon>
        <taxon>Poeciliidae</taxon>
        <taxon>Poeciliinae</taxon>
        <taxon>Poecilia</taxon>
    </lineage>
</organism>
<dbReference type="AlphaFoldDB" id="A0A087XNW2"/>
<dbReference type="PANTHER" id="PTHR33504">
    <property type="entry name" value="NADH DEHYDROGENASE (UBIQUINONE) 1 BETA SUBCOMPLEX, 4"/>
    <property type="match status" value="1"/>
</dbReference>
<accession>A0A087XNW2</accession>
<dbReference type="GeneTree" id="ENSGT00510000048394"/>